<evidence type="ECO:0000256" key="1">
    <source>
        <dbReference type="ARBA" id="ARBA00004651"/>
    </source>
</evidence>
<dbReference type="RefSeq" id="WP_189606566.1">
    <property type="nucleotide sequence ID" value="NZ_BMXR01000001.1"/>
</dbReference>
<evidence type="ECO:0000313" key="9">
    <source>
        <dbReference type="Proteomes" id="UP000626148"/>
    </source>
</evidence>
<feature type="transmembrane region" description="Helical" evidence="7">
    <location>
        <begin position="65"/>
        <end position="90"/>
    </location>
</feature>
<feature type="transmembrane region" description="Helical" evidence="7">
    <location>
        <begin position="297"/>
        <end position="326"/>
    </location>
</feature>
<evidence type="ECO:0000256" key="3">
    <source>
        <dbReference type="ARBA" id="ARBA00022475"/>
    </source>
</evidence>
<evidence type="ECO:0000256" key="4">
    <source>
        <dbReference type="ARBA" id="ARBA00022692"/>
    </source>
</evidence>
<gene>
    <name evidence="8" type="ORF">GCM10007392_01310</name>
</gene>
<accession>A0A918K0U8</accession>
<evidence type="ECO:0008006" key="10">
    <source>
        <dbReference type="Google" id="ProtNLM"/>
    </source>
</evidence>
<comment type="caution">
    <text evidence="8">The sequence shown here is derived from an EMBL/GenBank/DDBJ whole genome shotgun (WGS) entry which is preliminary data.</text>
</comment>
<evidence type="ECO:0000256" key="5">
    <source>
        <dbReference type="ARBA" id="ARBA00022989"/>
    </source>
</evidence>
<keyword evidence="5 7" id="KW-1133">Transmembrane helix</keyword>
<dbReference type="EMBL" id="BMXR01000001">
    <property type="protein sequence ID" value="GGX38814.1"/>
    <property type="molecule type" value="Genomic_DNA"/>
</dbReference>
<keyword evidence="2" id="KW-0813">Transport</keyword>
<keyword evidence="6 7" id="KW-0472">Membrane</keyword>
<name>A0A918K0U8_9GAMM</name>
<keyword evidence="9" id="KW-1185">Reference proteome</keyword>
<feature type="transmembrane region" description="Helical" evidence="7">
    <location>
        <begin position="246"/>
        <end position="270"/>
    </location>
</feature>
<feature type="transmembrane region" description="Helical" evidence="7">
    <location>
        <begin position="366"/>
        <end position="385"/>
    </location>
</feature>
<proteinExistence type="predicted"/>
<dbReference type="SUPFAM" id="SSF161098">
    <property type="entry name" value="MetI-like"/>
    <property type="match status" value="2"/>
</dbReference>
<keyword evidence="4 7" id="KW-0812">Transmembrane</keyword>
<dbReference type="AlphaFoldDB" id="A0A918K0U8"/>
<evidence type="ECO:0000256" key="7">
    <source>
        <dbReference type="SAM" id="Phobius"/>
    </source>
</evidence>
<feature type="transmembrane region" description="Helical" evidence="7">
    <location>
        <begin position="338"/>
        <end position="360"/>
    </location>
</feature>
<dbReference type="Proteomes" id="UP000626148">
    <property type="component" value="Unassembled WGS sequence"/>
</dbReference>
<dbReference type="InterPro" id="IPR035906">
    <property type="entry name" value="MetI-like_sf"/>
</dbReference>
<comment type="subcellular location">
    <subcellularLocation>
        <location evidence="1">Cell membrane</location>
        <topology evidence="1">Multi-pass membrane protein</topology>
    </subcellularLocation>
</comment>
<sequence length="493" mass="54480">MTARALPRDTGALRRTTGLFIVLALLCLPWADIAVHTLAPGRELGRLAQGLLWPQWPTVRTLGEAIASTLAFAFQGVALGAAAGFGLALLYRLRAVRWFAASLRAVHELFWALLFIQLFGLSALAGVLAIAVPYAGIFAKVYGELFEETDPAPRRALPTQTSRLSSLVFTTLPQAWPHMAAYTRYRLECGIRSSAVLGFIGLPTLGYHLESLLRQGFYAEAAPFFYALLLLIATQHRWCRGWLIPALLLAAVWWLPPVAPVNGTLIWQFLTHDIVPAPLRSGTDALPWLMDLWHGQLWPGLINTLVLAMLSLVVMGLLGVILFPAVSKLFGNRWTRGAGHGVLVVLRSLPEYLLAFIALILLGPSMLPAIIALGLHNGAIIGHLIGQYSNTLILREDAARGMNRYFFEVLPRQFRLFLAFSLYRFETVIRETAILGMLGIPTIGFFIDSAFAEFRFDRAVLLLAASAVLNIGVDALARHTRRRLYLRRTVQVC</sequence>
<feature type="transmembrane region" description="Helical" evidence="7">
    <location>
        <begin position="459"/>
        <end position="477"/>
    </location>
</feature>
<reference evidence="8" key="1">
    <citation type="journal article" date="2014" name="Int. J. Syst. Evol. Microbiol.">
        <title>Complete genome sequence of Corynebacterium casei LMG S-19264T (=DSM 44701T), isolated from a smear-ripened cheese.</title>
        <authorList>
            <consortium name="US DOE Joint Genome Institute (JGI-PGF)"/>
            <person name="Walter F."/>
            <person name="Albersmeier A."/>
            <person name="Kalinowski J."/>
            <person name="Ruckert C."/>
        </authorList>
    </citation>
    <scope>NUCLEOTIDE SEQUENCE</scope>
    <source>
        <strain evidence="8">KCTC 22169</strain>
    </source>
</reference>
<feature type="transmembrane region" description="Helical" evidence="7">
    <location>
        <begin position="217"/>
        <end position="234"/>
    </location>
</feature>
<evidence type="ECO:0000313" key="8">
    <source>
        <dbReference type="EMBL" id="GGX38814.1"/>
    </source>
</evidence>
<dbReference type="Gene3D" id="1.10.3720.10">
    <property type="entry name" value="MetI-like"/>
    <property type="match status" value="2"/>
</dbReference>
<evidence type="ECO:0000256" key="2">
    <source>
        <dbReference type="ARBA" id="ARBA00022448"/>
    </source>
</evidence>
<evidence type="ECO:0000256" key="6">
    <source>
        <dbReference type="ARBA" id="ARBA00023136"/>
    </source>
</evidence>
<dbReference type="PANTHER" id="PTHR30043">
    <property type="entry name" value="PHOSPHONATES TRANSPORT SYSTEM PERMEASE PROTEIN"/>
    <property type="match status" value="1"/>
</dbReference>
<keyword evidence="3" id="KW-1003">Cell membrane</keyword>
<protein>
    <recommendedName>
        <fullName evidence="10">ABC transporter permease</fullName>
    </recommendedName>
</protein>
<feature type="transmembrane region" description="Helical" evidence="7">
    <location>
        <begin position="428"/>
        <end position="447"/>
    </location>
</feature>
<feature type="transmembrane region" description="Helical" evidence="7">
    <location>
        <begin position="110"/>
        <end position="135"/>
    </location>
</feature>
<dbReference type="PANTHER" id="PTHR30043:SF1">
    <property type="entry name" value="ABC TRANSPORT SYSTEM PERMEASE PROTEIN P69"/>
    <property type="match status" value="1"/>
</dbReference>
<reference evidence="8" key="2">
    <citation type="submission" date="2020-09" db="EMBL/GenBank/DDBJ databases">
        <authorList>
            <person name="Sun Q."/>
            <person name="Kim S."/>
        </authorList>
    </citation>
    <scope>NUCLEOTIDE SEQUENCE</scope>
    <source>
        <strain evidence="8">KCTC 22169</strain>
    </source>
</reference>
<dbReference type="GO" id="GO:0005886">
    <property type="term" value="C:plasma membrane"/>
    <property type="evidence" value="ECO:0007669"/>
    <property type="project" value="UniProtKB-SubCell"/>
</dbReference>
<feature type="transmembrane region" description="Helical" evidence="7">
    <location>
        <begin position="12"/>
        <end position="31"/>
    </location>
</feature>
<organism evidence="8 9">
    <name type="scientific">Saccharospirillum salsuginis</name>
    <dbReference type="NCBI Taxonomy" id="418750"/>
    <lineage>
        <taxon>Bacteria</taxon>
        <taxon>Pseudomonadati</taxon>
        <taxon>Pseudomonadota</taxon>
        <taxon>Gammaproteobacteria</taxon>
        <taxon>Oceanospirillales</taxon>
        <taxon>Saccharospirillaceae</taxon>
        <taxon>Saccharospirillum</taxon>
    </lineage>
</organism>